<keyword evidence="4" id="KW-0052">Apoplast</keyword>
<dbReference type="KEGG" id="smo:SELMODRAFT_74313"/>
<dbReference type="HOGENOM" id="CLU_087111_2_0_1"/>
<evidence type="ECO:0000313" key="5">
    <source>
        <dbReference type="EMBL" id="EFJ37826.1"/>
    </source>
</evidence>
<comment type="function">
    <text evidence="4">Dirigent proteins impart stereoselectivity on the phenoxy radical-coupling reaction, yielding optically active lignans from two molecules of coniferyl alcohol in the biosynthesis of lignans, flavonolignans, and alkaloids and thus plays a central role in plant secondary metabolism.</text>
</comment>
<feature type="signal peptide" evidence="4">
    <location>
        <begin position="1"/>
        <end position="22"/>
    </location>
</feature>
<accession>D8QQN4</accession>
<evidence type="ECO:0000256" key="4">
    <source>
        <dbReference type="RuleBase" id="RU363099"/>
    </source>
</evidence>
<dbReference type="GO" id="GO:0009699">
    <property type="term" value="P:phenylpropanoid biosynthetic process"/>
    <property type="evidence" value="ECO:0007669"/>
    <property type="project" value="UniProtKB-ARBA"/>
</dbReference>
<dbReference type="Gene3D" id="2.40.480.10">
    <property type="entry name" value="Allene oxide cyclase-like"/>
    <property type="match status" value="1"/>
</dbReference>
<name>D8QQN4_SELML</name>
<reference evidence="5 6" key="1">
    <citation type="journal article" date="2011" name="Science">
        <title>The Selaginella genome identifies genetic changes associated with the evolution of vascular plants.</title>
        <authorList>
            <person name="Banks J.A."/>
            <person name="Nishiyama T."/>
            <person name="Hasebe M."/>
            <person name="Bowman J.L."/>
            <person name="Gribskov M."/>
            <person name="dePamphilis C."/>
            <person name="Albert V.A."/>
            <person name="Aono N."/>
            <person name="Aoyama T."/>
            <person name="Ambrose B.A."/>
            <person name="Ashton N.W."/>
            <person name="Axtell M.J."/>
            <person name="Barker E."/>
            <person name="Barker M.S."/>
            <person name="Bennetzen J.L."/>
            <person name="Bonawitz N.D."/>
            <person name="Chapple C."/>
            <person name="Cheng C."/>
            <person name="Correa L.G."/>
            <person name="Dacre M."/>
            <person name="DeBarry J."/>
            <person name="Dreyer I."/>
            <person name="Elias M."/>
            <person name="Engstrom E.M."/>
            <person name="Estelle M."/>
            <person name="Feng L."/>
            <person name="Finet C."/>
            <person name="Floyd S.K."/>
            <person name="Frommer W.B."/>
            <person name="Fujita T."/>
            <person name="Gramzow L."/>
            <person name="Gutensohn M."/>
            <person name="Harholt J."/>
            <person name="Hattori M."/>
            <person name="Heyl A."/>
            <person name="Hirai T."/>
            <person name="Hiwatashi Y."/>
            <person name="Ishikawa M."/>
            <person name="Iwata M."/>
            <person name="Karol K.G."/>
            <person name="Koehler B."/>
            <person name="Kolukisaoglu U."/>
            <person name="Kubo M."/>
            <person name="Kurata T."/>
            <person name="Lalonde S."/>
            <person name="Li K."/>
            <person name="Li Y."/>
            <person name="Litt A."/>
            <person name="Lyons E."/>
            <person name="Manning G."/>
            <person name="Maruyama T."/>
            <person name="Michael T.P."/>
            <person name="Mikami K."/>
            <person name="Miyazaki S."/>
            <person name="Morinaga S."/>
            <person name="Murata T."/>
            <person name="Mueller-Roeber B."/>
            <person name="Nelson D.R."/>
            <person name="Obara M."/>
            <person name="Oguri Y."/>
            <person name="Olmstead R.G."/>
            <person name="Onodera N."/>
            <person name="Petersen B.L."/>
            <person name="Pils B."/>
            <person name="Prigge M."/>
            <person name="Rensing S.A."/>
            <person name="Riano-Pachon D.M."/>
            <person name="Roberts A.W."/>
            <person name="Sato Y."/>
            <person name="Scheller H.V."/>
            <person name="Schulz B."/>
            <person name="Schulz C."/>
            <person name="Shakirov E.V."/>
            <person name="Shibagaki N."/>
            <person name="Shinohara N."/>
            <person name="Shippen D.E."/>
            <person name="Soerensen I."/>
            <person name="Sotooka R."/>
            <person name="Sugimoto N."/>
            <person name="Sugita M."/>
            <person name="Sumikawa N."/>
            <person name="Tanurdzic M."/>
            <person name="Theissen G."/>
            <person name="Ulvskov P."/>
            <person name="Wakazuki S."/>
            <person name="Weng J.K."/>
            <person name="Willats W.W."/>
            <person name="Wipf D."/>
            <person name="Wolf P.G."/>
            <person name="Yang L."/>
            <person name="Zimmer A.D."/>
            <person name="Zhu Q."/>
            <person name="Mitros T."/>
            <person name="Hellsten U."/>
            <person name="Loque D."/>
            <person name="Otillar R."/>
            <person name="Salamov A."/>
            <person name="Schmutz J."/>
            <person name="Shapiro H."/>
            <person name="Lindquist E."/>
            <person name="Lucas S."/>
            <person name="Rokhsar D."/>
            <person name="Grigoriev I.V."/>
        </authorList>
    </citation>
    <scope>NUCLEOTIDE SEQUENCE [LARGE SCALE GENOMIC DNA]</scope>
</reference>
<proteinExistence type="inferred from homology"/>
<organism evidence="6">
    <name type="scientific">Selaginella moellendorffii</name>
    <name type="common">Spikemoss</name>
    <dbReference type="NCBI Taxonomy" id="88036"/>
    <lineage>
        <taxon>Eukaryota</taxon>
        <taxon>Viridiplantae</taxon>
        <taxon>Streptophyta</taxon>
        <taxon>Embryophyta</taxon>
        <taxon>Tracheophyta</taxon>
        <taxon>Lycopodiopsida</taxon>
        <taxon>Selaginellales</taxon>
        <taxon>Selaginellaceae</taxon>
        <taxon>Selaginella</taxon>
    </lineage>
</organism>
<dbReference type="eggNOG" id="ENOG502RXST">
    <property type="taxonomic scope" value="Eukaryota"/>
</dbReference>
<comment type="similarity">
    <text evidence="1 4">Belongs to the plant dirigent protein family.</text>
</comment>
<sequence length="170" mass="18490">MRYLSLLPSLCVLFFLVATANGSTTKKQGKVTFLQFYMHDIVTAKHPTAVMVAKPPSRNDSFGLVMIIDDLITQGPSSSSKVLGRGQGTYMVCSLTAINLLFSFAAVLDTPEYKGTISFHGLDMLALTVREFAVTGGTGDFRSVRGYATIETQALKGLNAVLLFKVYLTY</sequence>
<gene>
    <name evidence="5" type="ORF">SELMODRAFT_74313</name>
</gene>
<protein>
    <recommendedName>
        <fullName evidence="4">Dirigent protein</fullName>
    </recommendedName>
</protein>
<evidence type="ECO:0000256" key="1">
    <source>
        <dbReference type="ARBA" id="ARBA00010746"/>
    </source>
</evidence>
<dbReference type="InterPro" id="IPR004265">
    <property type="entry name" value="Dirigent"/>
</dbReference>
<comment type="subcellular location">
    <subcellularLocation>
        <location evidence="4">Secreted</location>
        <location evidence="4">Extracellular space</location>
        <location evidence="4">Apoplast</location>
    </subcellularLocation>
</comment>
<dbReference type="PANTHER" id="PTHR21495">
    <property type="entry name" value="NUCLEOPORIN-RELATED"/>
    <property type="match status" value="1"/>
</dbReference>
<feature type="chain" id="PRO_5008192294" description="Dirigent protein" evidence="4">
    <location>
        <begin position="23"/>
        <end position="170"/>
    </location>
</feature>
<comment type="subunit">
    <text evidence="2 4">Homodimer.</text>
</comment>
<evidence type="ECO:0000256" key="2">
    <source>
        <dbReference type="ARBA" id="ARBA00011738"/>
    </source>
</evidence>
<keyword evidence="3 4" id="KW-0964">Secreted</keyword>
<dbReference type="GO" id="GO:0048046">
    <property type="term" value="C:apoplast"/>
    <property type="evidence" value="ECO:0007669"/>
    <property type="project" value="UniProtKB-SubCell"/>
</dbReference>
<dbReference type="EMBL" id="GL377565">
    <property type="protein sequence ID" value="EFJ37826.1"/>
    <property type="molecule type" value="Genomic_DNA"/>
</dbReference>
<dbReference type="Gramene" id="EFJ37826">
    <property type="protein sequence ID" value="EFJ37826"/>
    <property type="gene ID" value="SELMODRAFT_74313"/>
</dbReference>
<evidence type="ECO:0000313" key="6">
    <source>
        <dbReference type="Proteomes" id="UP000001514"/>
    </source>
</evidence>
<dbReference type="InterPro" id="IPR044859">
    <property type="entry name" value="Allene_oxi_cyc_Dirigent"/>
</dbReference>
<keyword evidence="6" id="KW-1185">Reference proteome</keyword>
<evidence type="ECO:0000256" key="3">
    <source>
        <dbReference type="ARBA" id="ARBA00022525"/>
    </source>
</evidence>
<dbReference type="OrthoDB" id="1928589at2759"/>
<dbReference type="Proteomes" id="UP000001514">
    <property type="component" value="Unassembled WGS sequence"/>
</dbReference>
<dbReference type="AlphaFoldDB" id="D8QQN4"/>
<keyword evidence="4" id="KW-0732">Signal</keyword>
<dbReference type="FunCoup" id="D8QQN4">
    <property type="interactions" value="181"/>
</dbReference>
<dbReference type="Pfam" id="PF03018">
    <property type="entry name" value="Dirigent"/>
    <property type="match status" value="1"/>
</dbReference>
<dbReference type="OMA" id="HAIMETH"/>
<dbReference type="InParanoid" id="D8QQN4"/>